<dbReference type="GO" id="GO:0005886">
    <property type="term" value="C:plasma membrane"/>
    <property type="evidence" value="ECO:0007669"/>
    <property type="project" value="UniProtKB-SubCell"/>
</dbReference>
<dbReference type="Pfam" id="PF24081">
    <property type="entry name" value="PH_SLA1"/>
    <property type="match status" value="1"/>
</dbReference>
<keyword evidence="6 11" id="KW-0728">SH3 domain</keyword>
<comment type="subcellular location">
    <subcellularLocation>
        <location evidence="3">Cell membrane</location>
        <topology evidence="3">Peripheral membrane protein</topology>
        <orientation evidence="3">Cytoplasmic side</orientation>
    </subcellularLocation>
    <subcellularLocation>
        <location evidence="2">Cytoplasm</location>
        <location evidence="2">Cytoskeleton</location>
        <location evidence="2">Actin patch</location>
    </subcellularLocation>
    <subcellularLocation>
        <location evidence="1">Endosome membrane</location>
        <topology evidence="1">Peripheral membrane protein</topology>
        <orientation evidence="1">Cytoplasmic side</orientation>
    </subcellularLocation>
</comment>
<keyword evidence="7" id="KW-0254">Endocytosis</keyword>
<feature type="region of interest" description="Disordered" evidence="12">
    <location>
        <begin position="1121"/>
        <end position="1168"/>
    </location>
</feature>
<dbReference type="Gene3D" id="2.30.30.40">
    <property type="entry name" value="SH3 Domains"/>
    <property type="match status" value="3"/>
</dbReference>
<feature type="region of interest" description="Disordered" evidence="12">
    <location>
        <begin position="1208"/>
        <end position="1256"/>
    </location>
</feature>
<dbReference type="Pfam" id="PF00018">
    <property type="entry name" value="SH3_1"/>
    <property type="match status" value="2"/>
</dbReference>
<evidence type="ECO:0000259" key="13">
    <source>
        <dbReference type="PROSITE" id="PS50002"/>
    </source>
</evidence>
<gene>
    <name evidence="14" type="ORF">LCOR_00432.1</name>
</gene>
<dbReference type="STRING" id="1263082.A0A068RG96"/>
<feature type="compositionally biased region" description="Pro residues" evidence="12">
    <location>
        <begin position="307"/>
        <end position="319"/>
    </location>
</feature>
<sequence>MYYTSVCKALYDYKAQSDDELTFKEDDILYILDKEEDPDWWRAQLKPQSLEQEGPVGMVPANYVDEADPIGKVQAIYDYTAQQDEELTFHEDDLLTLYENDDPDWYLVKDKHGKIGLAPSNYLQEASGHASAVSSTSQVQAPVTTPTTHHEEEEEEEEDQHEIPAAPPAPPAPAAMPAANKADDAISWSVHEYDTEKKKKKKSKGNLLVGNGMLCYGSETDKSSPVRQFPILEVSQSSNDGKTVHIQLSSATLDFQASSKSEAKAIVAKIQESKSLAAPPTTTPATAAIPTQQAAIPEQQQQEQHVPAPPPPPPQPPVVSPVVHHEPEPAPTTTTTTEPEHEPEHEHEHEHEPEPEPEPACEPRWAIVLYDFTAEGPEEISTKEEDQVLVVDYVSSDEWWSIEYQDGRAGIVPATYVQFQEEYEADLAREEEQRRKQQEQEAEKQRREAEAAAARQRRIEEEQRQREEKARKAEEERQRRQQEEQQRQKEQEARRQAAAAAAAVTAKSSPSVGAASPRRSQIPAPPPPVNKAPANRSIPTPPVNKAKQPQDPGKPDPSKVRIWTDRTGAFKVEAQFLTYHNEKIRLHKVNGVKIDVPVQKMCLEDLRYIEQQTGKKLVEDGTDDVPLAHLANSSNSRNAPGSKPQWDWFDYFMKANIPMHNSLRYASAFQAEGLGEHDLDNLTHRKMKSLGMSETHVQRLQRFIETGVVEPASDEETPSSKRKMKKSVSFGAISVIDDSDNESLGGYGVGNRQHQIDEDERLARQLQEEYNAQAQQNQQGSPSVRGVGLQRRGTGRPTPSTSAPRDVNTDIMDKIKSQLSSQPLTPTPAQPSQSSSATATPPPPPPPPPAAAAAAAAPAAPLQPTPVARQQTGFADDAWAPRASGSPNVSNAQPDAMAQTKAAWSAPPPPPPPAPPAQNQVQVQAAPMQNPNLTGIQQQQPLQQSPQQPPVPLPPRQRPTPPAPQNNKVDPQMLSQWTSPSQQSQPQPQIQQQPPQVQQMVAQFNAGNPPPQQPQQPALPPRSPMNQFIQSPTTTTQANMGMMQQQQPPLPPRSPMNQFNTTAQPQFMQQTGSPSHFVQQQPFMQQQQQQQPPVMQQPPMSSVPVNSVLPPALVPMNTGMQQPALQPQPTGSGASWAAATPDNPFGSGAIAQRPPPQSQGSFSSVSSMQPSQVFASMANNNNTGAGNFHDPNDKYAVFKNMNATAGSPSVFNAGQPQGGAMPFQQPQATGFTQMQPQPTGNPQQPFQQQQQFYNRW</sequence>
<dbReference type="VEuPathDB" id="FungiDB:LCOR_00432.1"/>
<feature type="domain" description="SH3" evidence="13">
    <location>
        <begin position="2"/>
        <end position="69"/>
    </location>
</feature>
<feature type="compositionally biased region" description="Low complexity" evidence="12">
    <location>
        <begin position="1158"/>
        <end position="1168"/>
    </location>
</feature>
<dbReference type="GO" id="GO:0042802">
    <property type="term" value="F:identical protein binding"/>
    <property type="evidence" value="ECO:0007669"/>
    <property type="project" value="InterPro"/>
</dbReference>
<feature type="region of interest" description="Disordered" evidence="12">
    <location>
        <begin position="128"/>
        <end position="180"/>
    </location>
</feature>
<evidence type="ECO:0000256" key="12">
    <source>
        <dbReference type="SAM" id="MobiDB-lite"/>
    </source>
</evidence>
<dbReference type="PRINTS" id="PR00452">
    <property type="entry name" value="SH3DOMAIN"/>
</dbReference>
<evidence type="ECO:0000256" key="4">
    <source>
        <dbReference type="ARBA" id="ARBA00007948"/>
    </source>
</evidence>
<dbReference type="PANTHER" id="PTHR14167">
    <property type="entry name" value="SH3 DOMAIN-CONTAINING"/>
    <property type="match status" value="1"/>
</dbReference>
<dbReference type="SMART" id="SM00326">
    <property type="entry name" value="SH3"/>
    <property type="match status" value="3"/>
</dbReference>
<feature type="compositionally biased region" description="Low complexity" evidence="12">
    <location>
        <begin position="917"/>
        <end position="946"/>
    </location>
</feature>
<feature type="compositionally biased region" description="Basic and acidic residues" evidence="12">
    <location>
        <begin position="428"/>
        <end position="450"/>
    </location>
</feature>
<dbReference type="GO" id="GO:0030674">
    <property type="term" value="F:protein-macromolecule adaptor activity"/>
    <property type="evidence" value="ECO:0007669"/>
    <property type="project" value="InterPro"/>
</dbReference>
<organism evidence="14 15">
    <name type="scientific">Lichtheimia corymbifera JMRC:FSU:9682</name>
    <dbReference type="NCBI Taxonomy" id="1263082"/>
    <lineage>
        <taxon>Eukaryota</taxon>
        <taxon>Fungi</taxon>
        <taxon>Fungi incertae sedis</taxon>
        <taxon>Mucoromycota</taxon>
        <taxon>Mucoromycotina</taxon>
        <taxon>Mucoromycetes</taxon>
        <taxon>Mucorales</taxon>
        <taxon>Lichtheimiaceae</taxon>
        <taxon>Lichtheimia</taxon>
    </lineage>
</organism>
<dbReference type="GO" id="GO:0043130">
    <property type="term" value="F:ubiquitin binding"/>
    <property type="evidence" value="ECO:0007669"/>
    <property type="project" value="InterPro"/>
</dbReference>
<feature type="region of interest" description="Disordered" evidence="12">
    <location>
        <begin position="820"/>
        <end position="1101"/>
    </location>
</feature>
<evidence type="ECO:0000256" key="11">
    <source>
        <dbReference type="PROSITE-ProRule" id="PRU00192"/>
    </source>
</evidence>
<accession>A0A068RG96</accession>
<dbReference type="InterPro" id="IPR056996">
    <property type="entry name" value="PH_SLA1"/>
</dbReference>
<dbReference type="GO" id="GO:0030479">
    <property type="term" value="C:actin cortical patch"/>
    <property type="evidence" value="ECO:0007669"/>
    <property type="project" value="UniProtKB-SubCell"/>
</dbReference>
<dbReference type="GO" id="GO:0010008">
    <property type="term" value="C:endosome membrane"/>
    <property type="evidence" value="ECO:0007669"/>
    <property type="project" value="UniProtKB-SubCell"/>
</dbReference>
<keyword evidence="10" id="KW-0206">Cytoskeleton</keyword>
<dbReference type="Gene3D" id="1.10.150.50">
    <property type="entry name" value="Transcription Factor, Ets-1"/>
    <property type="match status" value="1"/>
</dbReference>
<evidence type="ECO:0000313" key="14">
    <source>
        <dbReference type="EMBL" id="CDH48657.1"/>
    </source>
</evidence>
<feature type="compositionally biased region" description="Polar residues" evidence="12">
    <location>
        <begin position="1121"/>
        <end position="1133"/>
    </location>
</feature>
<feature type="compositionally biased region" description="Basic and acidic residues" evidence="12">
    <location>
        <begin position="457"/>
        <end position="495"/>
    </location>
</feature>
<dbReference type="InterPro" id="IPR007131">
    <property type="entry name" value="SHD1"/>
</dbReference>
<comment type="caution">
    <text evidence="14">The sequence shown here is derived from an EMBL/GenBank/DDBJ whole genome shotgun (WGS) entry which is preliminary data.</text>
</comment>
<evidence type="ECO:0000256" key="2">
    <source>
        <dbReference type="ARBA" id="ARBA00004134"/>
    </source>
</evidence>
<dbReference type="AlphaFoldDB" id="A0A068RG96"/>
<dbReference type="SUPFAM" id="SSF50044">
    <property type="entry name" value="SH3-domain"/>
    <property type="match status" value="3"/>
</dbReference>
<evidence type="ECO:0000313" key="15">
    <source>
        <dbReference type="Proteomes" id="UP000027586"/>
    </source>
</evidence>
<feature type="compositionally biased region" description="Low complexity" evidence="12">
    <location>
        <begin position="1033"/>
        <end position="1047"/>
    </location>
</feature>
<evidence type="ECO:0000256" key="1">
    <source>
        <dbReference type="ARBA" id="ARBA00004125"/>
    </source>
</evidence>
<evidence type="ECO:0000256" key="7">
    <source>
        <dbReference type="ARBA" id="ARBA00022583"/>
    </source>
</evidence>
<dbReference type="InterPro" id="IPR013761">
    <property type="entry name" value="SAM/pointed_sf"/>
</dbReference>
<feature type="compositionally biased region" description="Low complexity" evidence="12">
    <location>
        <begin position="975"/>
        <end position="999"/>
    </location>
</feature>
<feature type="compositionally biased region" description="Low complexity" evidence="12">
    <location>
        <begin position="830"/>
        <end position="839"/>
    </location>
</feature>
<feature type="compositionally biased region" description="Pro residues" evidence="12">
    <location>
        <begin position="165"/>
        <end position="174"/>
    </location>
</feature>
<feature type="domain" description="SH3" evidence="13">
    <location>
        <begin position="70"/>
        <end position="128"/>
    </location>
</feature>
<feature type="compositionally biased region" description="Pro residues" evidence="12">
    <location>
        <begin position="840"/>
        <end position="850"/>
    </location>
</feature>
<comment type="similarity">
    <text evidence="4">Belongs to the SLA1 family.</text>
</comment>
<feature type="compositionally biased region" description="Pro residues" evidence="12">
    <location>
        <begin position="1008"/>
        <end position="1023"/>
    </location>
</feature>
<keyword evidence="9" id="KW-0009">Actin-binding</keyword>
<feature type="compositionally biased region" description="Low complexity" evidence="12">
    <location>
        <begin position="277"/>
        <end position="306"/>
    </location>
</feature>
<dbReference type="Proteomes" id="UP000027586">
    <property type="component" value="Unassembled WGS sequence"/>
</dbReference>
<feature type="compositionally biased region" description="Polar residues" evidence="12">
    <location>
        <begin position="1057"/>
        <end position="1076"/>
    </location>
</feature>
<feature type="compositionally biased region" description="Pro residues" evidence="12">
    <location>
        <begin position="947"/>
        <end position="964"/>
    </location>
</feature>
<feature type="compositionally biased region" description="Low complexity" evidence="12">
    <location>
        <begin position="851"/>
        <end position="866"/>
    </location>
</feature>
<evidence type="ECO:0000256" key="6">
    <source>
        <dbReference type="ARBA" id="ARBA00022443"/>
    </source>
</evidence>
<evidence type="ECO:0000256" key="10">
    <source>
        <dbReference type="ARBA" id="ARBA00023212"/>
    </source>
</evidence>
<dbReference type="Pfam" id="PF14604">
    <property type="entry name" value="SH3_9"/>
    <property type="match status" value="1"/>
</dbReference>
<dbReference type="Gene3D" id="2.30.30.700">
    <property type="entry name" value="SLA1 homology domain 1"/>
    <property type="match status" value="1"/>
</dbReference>
<evidence type="ECO:0000256" key="5">
    <source>
        <dbReference type="ARBA" id="ARBA00020357"/>
    </source>
</evidence>
<feature type="region of interest" description="Disordered" evidence="12">
    <location>
        <begin position="708"/>
        <end position="727"/>
    </location>
</feature>
<dbReference type="PROSITE" id="PS50002">
    <property type="entry name" value="SH3"/>
    <property type="match status" value="3"/>
</dbReference>
<dbReference type="InterPro" id="IPR036028">
    <property type="entry name" value="SH3-like_dom_sf"/>
</dbReference>
<dbReference type="OrthoDB" id="5971719at2759"/>
<evidence type="ECO:0000256" key="9">
    <source>
        <dbReference type="ARBA" id="ARBA00023203"/>
    </source>
</evidence>
<feature type="compositionally biased region" description="Low complexity" evidence="12">
    <location>
        <begin position="130"/>
        <end position="145"/>
    </location>
</feature>
<dbReference type="InterPro" id="IPR035800">
    <property type="entry name" value="Sla1_SH3_1"/>
</dbReference>
<feature type="region of interest" description="Disordered" evidence="12">
    <location>
        <begin position="771"/>
        <end position="808"/>
    </location>
</feature>
<keyword evidence="10" id="KW-0963">Cytoplasm</keyword>
<dbReference type="GO" id="GO:0006897">
    <property type="term" value="P:endocytosis"/>
    <property type="evidence" value="ECO:0007669"/>
    <property type="project" value="UniProtKB-KW"/>
</dbReference>
<proteinExistence type="inferred from homology"/>
<dbReference type="CDD" id="cd11773">
    <property type="entry name" value="SH3_Sla1p_1"/>
    <property type="match status" value="1"/>
</dbReference>
<dbReference type="Pfam" id="PF03983">
    <property type="entry name" value="SHD1"/>
    <property type="match status" value="1"/>
</dbReference>
<evidence type="ECO:0000256" key="3">
    <source>
        <dbReference type="ARBA" id="ARBA00004413"/>
    </source>
</evidence>
<feature type="compositionally biased region" description="Low complexity" evidence="12">
    <location>
        <begin position="1233"/>
        <end position="1256"/>
    </location>
</feature>
<dbReference type="InterPro" id="IPR001452">
    <property type="entry name" value="SH3_domain"/>
</dbReference>
<feature type="compositionally biased region" description="Pro residues" evidence="12">
    <location>
        <begin position="906"/>
        <end position="916"/>
    </location>
</feature>
<dbReference type="InterPro" id="IPR050384">
    <property type="entry name" value="Endophilin_SH3RF"/>
</dbReference>
<dbReference type="GO" id="GO:0003779">
    <property type="term" value="F:actin binding"/>
    <property type="evidence" value="ECO:0007669"/>
    <property type="project" value="UniProtKB-KW"/>
</dbReference>
<protein>
    <recommendedName>
        <fullName evidence="5">Actin cytoskeleton-regulatory complex protein SLA1</fullName>
    </recommendedName>
</protein>
<feature type="region of interest" description="Disordered" evidence="12">
    <location>
        <begin position="428"/>
        <end position="561"/>
    </location>
</feature>
<dbReference type="EMBL" id="CBTN010000001">
    <property type="protein sequence ID" value="CDH48657.1"/>
    <property type="molecule type" value="Genomic_DNA"/>
</dbReference>
<keyword evidence="8" id="KW-0967">Endosome</keyword>
<feature type="compositionally biased region" description="Low complexity" evidence="12">
    <location>
        <begin position="1077"/>
        <end position="1101"/>
    </location>
</feature>
<feature type="compositionally biased region" description="Basic and acidic residues" evidence="12">
    <location>
        <begin position="338"/>
        <end position="354"/>
    </location>
</feature>
<dbReference type="PANTHER" id="PTHR14167:SF116">
    <property type="entry name" value="CAP, ISOFORM AC"/>
    <property type="match status" value="1"/>
</dbReference>
<evidence type="ECO:0000256" key="8">
    <source>
        <dbReference type="ARBA" id="ARBA00022753"/>
    </source>
</evidence>
<reference evidence="14" key="1">
    <citation type="submission" date="2013-08" db="EMBL/GenBank/DDBJ databases">
        <title>Gene expansion shapes genome architecture in the human pathogen Lichtheimia corymbifera: an evolutionary genomics analysis in the ancient terrestrial Mucorales (Mucoromycotina).</title>
        <authorList>
            <person name="Schwartze V.U."/>
            <person name="Winter S."/>
            <person name="Shelest E."/>
            <person name="Marcet-Houben M."/>
            <person name="Horn F."/>
            <person name="Wehner S."/>
            <person name="Hoffmann K."/>
            <person name="Riege K."/>
            <person name="Sammeth M."/>
            <person name="Nowrousian M."/>
            <person name="Valiante V."/>
            <person name="Linde J."/>
            <person name="Jacobsen I.D."/>
            <person name="Marz M."/>
            <person name="Brakhage A.A."/>
            <person name="Gabaldon T."/>
            <person name="Bocker S."/>
            <person name="Voigt K."/>
        </authorList>
    </citation>
    <scope>NUCLEOTIDE SEQUENCE [LARGE SCALE GENOMIC DNA]</scope>
    <source>
        <strain evidence="14">FSU 9682</strain>
    </source>
</reference>
<feature type="domain" description="SH3" evidence="13">
    <location>
        <begin position="361"/>
        <end position="422"/>
    </location>
</feature>
<keyword evidence="15" id="KW-1185">Reference proteome</keyword>
<feature type="region of interest" description="Disordered" evidence="12">
    <location>
        <begin position="271"/>
        <end position="364"/>
    </location>
</feature>
<name>A0A068RG96_9FUNG</name>